<dbReference type="EMBL" id="JBGMDY010000009">
    <property type="protein sequence ID" value="KAL2322801.1"/>
    <property type="molecule type" value="Genomic_DNA"/>
</dbReference>
<accession>A0ABD1LH39</accession>
<protein>
    <submittedName>
        <fullName evidence="1">Uncharacterized protein</fullName>
    </submittedName>
</protein>
<comment type="caution">
    <text evidence="1">The sequence shown here is derived from an EMBL/GenBank/DDBJ whole genome shotgun (WGS) entry which is preliminary data.</text>
</comment>
<proteinExistence type="predicted"/>
<name>A0ABD1LH39_9FABA</name>
<keyword evidence="2" id="KW-1185">Reference proteome</keyword>
<reference evidence="1 2" key="1">
    <citation type="submission" date="2024-08" db="EMBL/GenBank/DDBJ databases">
        <title>Insights into the chromosomal genome structure of Flemingia macrophylla.</title>
        <authorList>
            <person name="Ding Y."/>
            <person name="Zhao Y."/>
            <person name="Bi W."/>
            <person name="Wu M."/>
            <person name="Zhao G."/>
            <person name="Gong Y."/>
            <person name="Li W."/>
            <person name="Zhang P."/>
        </authorList>
    </citation>
    <scope>NUCLEOTIDE SEQUENCE [LARGE SCALE GENOMIC DNA]</scope>
    <source>
        <strain evidence="1">DYQJB</strain>
        <tissue evidence="1">Leaf</tissue>
    </source>
</reference>
<sequence length="128" mass="14653">MPAEGGDELVPPNCFTCLQYVRFAYIYTLGLCGAGVEDIEKMKQKHTWSRQLLKEFLTTTYETYMGSGGLPSLKESNFESDDIFPSLKEEYIDQRKKTMPDREETVILVAARNGIVEMVEQINTKFHT</sequence>
<dbReference type="AlphaFoldDB" id="A0ABD1LH39"/>
<gene>
    <name evidence="1" type="ORF">Fmac_027180</name>
</gene>
<evidence type="ECO:0000313" key="1">
    <source>
        <dbReference type="EMBL" id="KAL2322801.1"/>
    </source>
</evidence>
<organism evidence="1 2">
    <name type="scientific">Flemingia macrophylla</name>
    <dbReference type="NCBI Taxonomy" id="520843"/>
    <lineage>
        <taxon>Eukaryota</taxon>
        <taxon>Viridiplantae</taxon>
        <taxon>Streptophyta</taxon>
        <taxon>Embryophyta</taxon>
        <taxon>Tracheophyta</taxon>
        <taxon>Spermatophyta</taxon>
        <taxon>Magnoliopsida</taxon>
        <taxon>eudicotyledons</taxon>
        <taxon>Gunneridae</taxon>
        <taxon>Pentapetalae</taxon>
        <taxon>rosids</taxon>
        <taxon>fabids</taxon>
        <taxon>Fabales</taxon>
        <taxon>Fabaceae</taxon>
        <taxon>Papilionoideae</taxon>
        <taxon>50 kb inversion clade</taxon>
        <taxon>NPAAA clade</taxon>
        <taxon>indigoferoid/millettioid clade</taxon>
        <taxon>Phaseoleae</taxon>
        <taxon>Flemingia</taxon>
    </lineage>
</organism>
<evidence type="ECO:0000313" key="2">
    <source>
        <dbReference type="Proteomes" id="UP001603857"/>
    </source>
</evidence>
<dbReference type="Proteomes" id="UP001603857">
    <property type="component" value="Unassembled WGS sequence"/>
</dbReference>